<accession>A0A1M7PHB7</accession>
<name>A0A1M7PHB7_9ACTN</name>
<keyword evidence="2" id="KW-1185">Reference proteome</keyword>
<dbReference type="InterPro" id="IPR006311">
    <property type="entry name" value="TAT_signal"/>
</dbReference>
<dbReference type="Proteomes" id="UP000184111">
    <property type="component" value="Unassembled WGS sequence"/>
</dbReference>
<dbReference type="EMBL" id="FRBI01000023">
    <property type="protein sequence ID" value="SHN16413.1"/>
    <property type="molecule type" value="Genomic_DNA"/>
</dbReference>
<reference evidence="1 2" key="1">
    <citation type="submission" date="2016-11" db="EMBL/GenBank/DDBJ databases">
        <authorList>
            <person name="Jaros S."/>
            <person name="Januszkiewicz K."/>
            <person name="Wedrychowicz H."/>
        </authorList>
    </citation>
    <scope>NUCLEOTIDE SEQUENCE [LARGE SCALE GENOMIC DNA]</scope>
    <source>
        <strain evidence="1 2">CGMCC 4.2025</strain>
    </source>
</reference>
<evidence type="ECO:0000313" key="2">
    <source>
        <dbReference type="Proteomes" id="UP000184111"/>
    </source>
</evidence>
<dbReference type="RefSeq" id="WP_073501692.1">
    <property type="nucleotide sequence ID" value="NZ_FRBI01000023.1"/>
</dbReference>
<dbReference type="PROSITE" id="PS51318">
    <property type="entry name" value="TAT"/>
    <property type="match status" value="1"/>
</dbReference>
<gene>
    <name evidence="1" type="ORF">SAMN05216499_12387</name>
</gene>
<sequence length="347" mass="36792">MSTRRSLLGSAAAAGAMTYLGPGQAASAAGSRPAARAALVAIDTETQRHYDALRAEVAKRLSPVIVVQNDERGGLYTLVHRGRRESVHPVPEVFELAKSVAHAPLGIYSIIAPHLSRRVPRLPGSARLDQHDVDMVASEGPATKSWTAPLRTFGATLATARQRLGAADTPPELAASSARILDAALSFVDTSVRRGAADMASFEGFTSQVSDAIAVTLTYAARAQISGVEALMTRWRSQVGPADWPGLYVVVLSLWTTSAPNQNSLVVKPFLTPGTADSHLIDLPTAGPPTDPVAVALDNLARIVQDNVAAEMVFPTTRPLADALKGREDLLAPAIRHQLACPYRLRP</sequence>
<organism evidence="1 2">
    <name type="scientific">Actinacidiphila paucisporea</name>
    <dbReference type="NCBI Taxonomy" id="310782"/>
    <lineage>
        <taxon>Bacteria</taxon>
        <taxon>Bacillati</taxon>
        <taxon>Actinomycetota</taxon>
        <taxon>Actinomycetes</taxon>
        <taxon>Kitasatosporales</taxon>
        <taxon>Streptomycetaceae</taxon>
        <taxon>Actinacidiphila</taxon>
    </lineage>
</organism>
<dbReference type="AlphaFoldDB" id="A0A1M7PHB7"/>
<evidence type="ECO:0000313" key="1">
    <source>
        <dbReference type="EMBL" id="SHN16413.1"/>
    </source>
</evidence>
<protein>
    <submittedName>
        <fullName evidence="1">Uncharacterized protein</fullName>
    </submittedName>
</protein>
<proteinExistence type="predicted"/>
<dbReference type="OrthoDB" id="9182691at2"/>